<dbReference type="Proteomes" id="UP001612915">
    <property type="component" value="Unassembled WGS sequence"/>
</dbReference>
<accession>A0ABW8ANH7</accession>
<name>A0ABW8ANH7_9ACTN</name>
<organism evidence="2 3">
    <name type="scientific">Spongisporangium articulatum</name>
    <dbReference type="NCBI Taxonomy" id="3362603"/>
    <lineage>
        <taxon>Bacteria</taxon>
        <taxon>Bacillati</taxon>
        <taxon>Actinomycetota</taxon>
        <taxon>Actinomycetes</taxon>
        <taxon>Kineosporiales</taxon>
        <taxon>Kineosporiaceae</taxon>
        <taxon>Spongisporangium</taxon>
    </lineage>
</organism>
<keyword evidence="1" id="KW-0812">Transmembrane</keyword>
<evidence type="ECO:0008006" key="4">
    <source>
        <dbReference type="Google" id="ProtNLM"/>
    </source>
</evidence>
<evidence type="ECO:0000313" key="2">
    <source>
        <dbReference type="EMBL" id="MFI7587934.1"/>
    </source>
</evidence>
<keyword evidence="3" id="KW-1185">Reference proteome</keyword>
<protein>
    <recommendedName>
        <fullName evidence="4">Lysyl-tRNA synthetase</fullName>
    </recommendedName>
</protein>
<keyword evidence="1" id="KW-1133">Transmembrane helix</keyword>
<dbReference type="RefSeq" id="WP_398280598.1">
    <property type="nucleotide sequence ID" value="NZ_JBITLV010000004.1"/>
</dbReference>
<dbReference type="EMBL" id="JBITLV010000004">
    <property type="protein sequence ID" value="MFI7587934.1"/>
    <property type="molecule type" value="Genomic_DNA"/>
</dbReference>
<evidence type="ECO:0000256" key="1">
    <source>
        <dbReference type="SAM" id="Phobius"/>
    </source>
</evidence>
<comment type="caution">
    <text evidence="2">The sequence shown here is derived from an EMBL/GenBank/DDBJ whole genome shotgun (WGS) entry which is preliminary data.</text>
</comment>
<feature type="transmembrane region" description="Helical" evidence="1">
    <location>
        <begin position="6"/>
        <end position="22"/>
    </location>
</feature>
<proteinExistence type="predicted"/>
<keyword evidence="1" id="KW-0472">Membrane</keyword>
<sequence length="50" mass="5375">MLAFIGAIIPTVGVSLVFWLAVKSMTEADRRERAALARVESQKNSSGPAE</sequence>
<evidence type="ECO:0000313" key="3">
    <source>
        <dbReference type="Proteomes" id="UP001612915"/>
    </source>
</evidence>
<gene>
    <name evidence="2" type="ORF">ACIB24_12750</name>
</gene>
<reference evidence="2 3" key="1">
    <citation type="submission" date="2024-10" db="EMBL/GenBank/DDBJ databases">
        <title>The Natural Products Discovery Center: Release of the First 8490 Sequenced Strains for Exploring Actinobacteria Biosynthetic Diversity.</title>
        <authorList>
            <person name="Kalkreuter E."/>
            <person name="Kautsar S.A."/>
            <person name="Yang D."/>
            <person name="Bader C.D."/>
            <person name="Teijaro C.N."/>
            <person name="Fluegel L."/>
            <person name="Davis C.M."/>
            <person name="Simpson J.R."/>
            <person name="Lauterbach L."/>
            <person name="Steele A.D."/>
            <person name="Gui C."/>
            <person name="Meng S."/>
            <person name="Li G."/>
            <person name="Viehrig K."/>
            <person name="Ye F."/>
            <person name="Su P."/>
            <person name="Kiefer A.F."/>
            <person name="Nichols A."/>
            <person name="Cepeda A.J."/>
            <person name="Yan W."/>
            <person name="Fan B."/>
            <person name="Jiang Y."/>
            <person name="Adhikari A."/>
            <person name="Zheng C.-J."/>
            <person name="Schuster L."/>
            <person name="Cowan T.M."/>
            <person name="Smanski M.J."/>
            <person name="Chevrette M.G."/>
            <person name="De Carvalho L.P.S."/>
            <person name="Shen B."/>
        </authorList>
    </citation>
    <scope>NUCLEOTIDE SEQUENCE [LARGE SCALE GENOMIC DNA]</scope>
    <source>
        <strain evidence="2 3">NPDC049639</strain>
    </source>
</reference>